<dbReference type="EMBL" id="CP143785">
    <property type="protein sequence ID" value="WVN86081.1"/>
    <property type="molecule type" value="Genomic_DNA"/>
</dbReference>
<name>A0AAJ8JPP9_9TREE</name>
<dbReference type="PANTHER" id="PTHR38248">
    <property type="entry name" value="FUNK1 6"/>
    <property type="match status" value="1"/>
</dbReference>
<reference evidence="2" key="1">
    <citation type="submission" date="2016-06" db="EMBL/GenBank/DDBJ databases">
        <authorList>
            <person name="Cuomo C."/>
            <person name="Litvintseva A."/>
            <person name="Heitman J."/>
            <person name="Chen Y."/>
            <person name="Sun S."/>
            <person name="Springer D."/>
            <person name="Dromer F."/>
            <person name="Young S."/>
            <person name="Zeng Q."/>
            <person name="Chapman S."/>
            <person name="Gujja S."/>
            <person name="Saif S."/>
            <person name="Birren B."/>
        </authorList>
    </citation>
    <scope>NUCLEOTIDE SEQUENCE</scope>
    <source>
        <strain evidence="2">CBS 7841</strain>
    </source>
</reference>
<evidence type="ECO:0000313" key="3">
    <source>
        <dbReference type="Proteomes" id="UP000094043"/>
    </source>
</evidence>
<protein>
    <recommendedName>
        <fullName evidence="4">Retrotransposon gag domain-containing protein</fullName>
    </recommendedName>
</protein>
<accession>A0AAJ8JPP9</accession>
<feature type="coiled-coil region" evidence="1">
    <location>
        <begin position="344"/>
        <end position="385"/>
    </location>
</feature>
<dbReference type="RefSeq" id="XP_066066781.1">
    <property type="nucleotide sequence ID" value="XM_066210684.1"/>
</dbReference>
<organism evidence="2 3">
    <name type="scientific">Cryptococcus depauperatus CBS 7841</name>
    <dbReference type="NCBI Taxonomy" id="1295531"/>
    <lineage>
        <taxon>Eukaryota</taxon>
        <taxon>Fungi</taxon>
        <taxon>Dikarya</taxon>
        <taxon>Basidiomycota</taxon>
        <taxon>Agaricomycotina</taxon>
        <taxon>Tremellomycetes</taxon>
        <taxon>Tremellales</taxon>
        <taxon>Cryptococcaceae</taxon>
        <taxon>Cryptococcus</taxon>
    </lineage>
</organism>
<proteinExistence type="predicted"/>
<reference evidence="2" key="3">
    <citation type="submission" date="2024-01" db="EMBL/GenBank/DDBJ databases">
        <authorList>
            <person name="Coelho M.A."/>
            <person name="David-Palma M."/>
            <person name="Shea T."/>
            <person name="Sun S."/>
            <person name="Cuomo C.A."/>
            <person name="Heitman J."/>
        </authorList>
    </citation>
    <scope>NUCLEOTIDE SEQUENCE</scope>
    <source>
        <strain evidence="2">CBS 7841</strain>
    </source>
</reference>
<evidence type="ECO:0000313" key="2">
    <source>
        <dbReference type="EMBL" id="WVN86081.1"/>
    </source>
</evidence>
<dbReference type="GeneID" id="91085453"/>
<keyword evidence="3" id="KW-1185">Reference proteome</keyword>
<evidence type="ECO:0008006" key="4">
    <source>
        <dbReference type="Google" id="ProtNLM"/>
    </source>
</evidence>
<reference evidence="2" key="2">
    <citation type="journal article" date="2022" name="Elife">
        <title>Obligate sexual reproduction of a homothallic fungus closely related to the Cryptococcus pathogenic species complex.</title>
        <authorList>
            <person name="Passer A.R."/>
            <person name="Clancey S.A."/>
            <person name="Shea T."/>
            <person name="David-Palma M."/>
            <person name="Averette A.F."/>
            <person name="Boekhout T."/>
            <person name="Porcel B.M."/>
            <person name="Nowrousian M."/>
            <person name="Cuomo C.A."/>
            <person name="Sun S."/>
            <person name="Heitman J."/>
            <person name="Coelho M.A."/>
        </authorList>
    </citation>
    <scope>NUCLEOTIDE SEQUENCE</scope>
    <source>
        <strain evidence="2">CBS 7841</strain>
    </source>
</reference>
<keyword evidence="1" id="KW-0175">Coiled coil</keyword>
<sequence>MSESDLTISKVIQDHPIANGLDAFRATFRPQIATNIINLRNRRDARKVMLSLLSALLSLPVFSLLQSKTLTEHTVEDDILRLNSAASSKDFDFDCIIPLLEAALADNLEDALIWDRVAAAAAALNVTPPPRLMTLSSQQTPSVHSTGGIMNSFERRNDIDPVLKRELEQVDVELPNFHATFFGRVADLETAAATVFQSCTSGSDPLFRKGWNGWPEDANEGAVIGWFENVTANLVAFAERYRPPQTQRWLLAQPNTPLQGSTVKRKLDIGFVRGPEPECYSLTVTPAEMEGCPAVEAGKYLCAPWRGKKFMDRYQLRSREKEQNFQENLLSNGQTLGKMENSAFQEQLEMMKRLQVEMERMKVQQEELKEENKTLKNEIKSMIVKEEYKKEKENQEKVEVPTAVIPSSGKRVVTPERFDGSNPAALTHFLFQCRSEFLQNSSSYPSEESKVHFATNHLAGSVAETVVIYLQGDACPWESDFDAFAKFLVNGWGNPIKRQLARQKLQNIRQNTRTAKEFFLEFDKYRAMVSDCPLDIIIGFAEKALRVEVLENMAIKEAEDWETFEEFREEAIKVDEHRRKIENLKKENYAITPGEPPVEWFNGQLSFCPSAMNQVRHVQLEKGEEQDVEK</sequence>
<gene>
    <name evidence="2" type="ORF">L203_101239</name>
</gene>
<dbReference type="Proteomes" id="UP000094043">
    <property type="component" value="Chromosome 2"/>
</dbReference>
<dbReference type="KEGG" id="cdep:91085453"/>
<evidence type="ECO:0000256" key="1">
    <source>
        <dbReference type="SAM" id="Coils"/>
    </source>
</evidence>
<dbReference type="AlphaFoldDB" id="A0AAJ8JPP9"/>
<dbReference type="PANTHER" id="PTHR38248:SF2">
    <property type="entry name" value="FUNK1 11"/>
    <property type="match status" value="1"/>
</dbReference>